<feature type="compositionally biased region" description="Polar residues" evidence="2">
    <location>
        <begin position="122"/>
        <end position="141"/>
    </location>
</feature>
<dbReference type="InterPro" id="IPR004827">
    <property type="entry name" value="bZIP"/>
</dbReference>
<feature type="region of interest" description="Disordered" evidence="2">
    <location>
        <begin position="371"/>
        <end position="397"/>
    </location>
</feature>
<reference evidence="4" key="1">
    <citation type="submission" date="2020-05" db="EMBL/GenBank/DDBJ databases">
        <title>Mycena genomes resolve the evolution of fungal bioluminescence.</title>
        <authorList>
            <person name="Tsai I.J."/>
        </authorList>
    </citation>
    <scope>NUCLEOTIDE SEQUENCE</scope>
    <source>
        <strain evidence="4">160909Yilan</strain>
    </source>
</reference>
<proteinExistence type="predicted"/>
<evidence type="ECO:0000256" key="2">
    <source>
        <dbReference type="SAM" id="MobiDB-lite"/>
    </source>
</evidence>
<sequence length="529" mass="57564">MSWAQSASAQSSMAYPMSSSSWHTSPMLSSTASDEYDANDFDQPPLTSDSRLRPHRIVPPSHITESESPPRVAISVSSNTEYITKRQDVRPVLNPSASFRPPSPAPRFNAFPDTPLERPLSSFPTPDNVPINTDNTSLRTPPVFPSTTELAAHYGLPPESSPLLPVQFIANLSINQPQNNRPRSADTAAAPASGAFPSATTMQAIQDLLGNAPSIFRYGTWSNSFAVLTASPEFQSLGDSFDPTSPLFEESGASPLFEDSPSFDIDNYLTSPMETPYDDFATSPADDSPFSDYLTTPVLPMASDEDMLTGPLIDDGGYGDSMDLFGGLSSYYEVPAEPAPKLPSTTKLYTISPSTPALDSIDPATTVFPPKPKSTTPVPASPAVDAAPTTTRKRAAVTGTRKNLKPEALIPLEAPTQKRTYITPSATSRKAVPAVIQRKRLHSSAFAGADDEEVAELSPTASEMETIEYKRRQNTLAARKSRKRKLEHQRELEEQIDQLQDEVQLWKKRALTLQDTLISNGVPFTPWED</sequence>
<dbReference type="EMBL" id="JACAZH010000013">
    <property type="protein sequence ID" value="KAF7351288.1"/>
    <property type="molecule type" value="Genomic_DNA"/>
</dbReference>
<protein>
    <recommendedName>
        <fullName evidence="3">BZIP domain-containing protein</fullName>
    </recommendedName>
</protein>
<dbReference type="Pfam" id="PF07716">
    <property type="entry name" value="bZIP_2"/>
    <property type="match status" value="1"/>
</dbReference>
<dbReference type="SMART" id="SM00338">
    <property type="entry name" value="BRLZ"/>
    <property type="match status" value="1"/>
</dbReference>
<dbReference type="SUPFAM" id="SSF57959">
    <property type="entry name" value="Leucine zipper domain"/>
    <property type="match status" value="1"/>
</dbReference>
<dbReference type="GO" id="GO:0003700">
    <property type="term" value="F:DNA-binding transcription factor activity"/>
    <property type="evidence" value="ECO:0007669"/>
    <property type="project" value="InterPro"/>
</dbReference>
<keyword evidence="1" id="KW-0175">Coiled coil</keyword>
<gene>
    <name evidence="4" type="ORF">MSAN_01560300</name>
</gene>
<feature type="coiled-coil region" evidence="1">
    <location>
        <begin position="478"/>
        <end position="516"/>
    </location>
</feature>
<keyword evidence="5" id="KW-1185">Reference proteome</keyword>
<evidence type="ECO:0000313" key="5">
    <source>
        <dbReference type="Proteomes" id="UP000623467"/>
    </source>
</evidence>
<comment type="caution">
    <text evidence="4">The sequence shown here is derived from an EMBL/GenBank/DDBJ whole genome shotgun (WGS) entry which is preliminary data.</text>
</comment>
<feature type="compositionally biased region" description="Low complexity" evidence="2">
    <location>
        <begin position="375"/>
        <end position="390"/>
    </location>
</feature>
<evidence type="ECO:0000256" key="1">
    <source>
        <dbReference type="SAM" id="Coils"/>
    </source>
</evidence>
<feature type="region of interest" description="Disordered" evidence="2">
    <location>
        <begin position="119"/>
        <end position="141"/>
    </location>
</feature>
<evidence type="ECO:0000259" key="3">
    <source>
        <dbReference type="PROSITE" id="PS00036"/>
    </source>
</evidence>
<feature type="domain" description="BZIP" evidence="3">
    <location>
        <begin position="470"/>
        <end position="484"/>
    </location>
</feature>
<feature type="compositionally biased region" description="Low complexity" evidence="2">
    <location>
        <begin position="94"/>
        <end position="106"/>
    </location>
</feature>
<feature type="region of interest" description="Disordered" evidence="2">
    <location>
        <begin position="1"/>
        <end position="72"/>
    </location>
</feature>
<feature type="region of interest" description="Disordered" evidence="2">
    <location>
        <begin position="85"/>
        <end position="106"/>
    </location>
</feature>
<dbReference type="CDD" id="cd12193">
    <property type="entry name" value="bZIP_GCN4"/>
    <property type="match status" value="1"/>
</dbReference>
<dbReference type="PROSITE" id="PS00036">
    <property type="entry name" value="BZIP_BASIC"/>
    <property type="match status" value="1"/>
</dbReference>
<dbReference type="OrthoDB" id="2257100at2759"/>
<name>A0A8H6XZN0_9AGAR</name>
<organism evidence="4 5">
    <name type="scientific">Mycena sanguinolenta</name>
    <dbReference type="NCBI Taxonomy" id="230812"/>
    <lineage>
        <taxon>Eukaryota</taxon>
        <taxon>Fungi</taxon>
        <taxon>Dikarya</taxon>
        <taxon>Basidiomycota</taxon>
        <taxon>Agaricomycotina</taxon>
        <taxon>Agaricomycetes</taxon>
        <taxon>Agaricomycetidae</taxon>
        <taxon>Agaricales</taxon>
        <taxon>Marasmiineae</taxon>
        <taxon>Mycenaceae</taxon>
        <taxon>Mycena</taxon>
    </lineage>
</organism>
<dbReference type="AlphaFoldDB" id="A0A8H6XZN0"/>
<feature type="compositionally biased region" description="Polar residues" evidence="2">
    <location>
        <begin position="23"/>
        <end position="33"/>
    </location>
</feature>
<dbReference type="Gene3D" id="3.30.160.60">
    <property type="entry name" value="Classic Zinc Finger"/>
    <property type="match status" value="1"/>
</dbReference>
<accession>A0A8H6XZN0</accession>
<dbReference type="InterPro" id="IPR046347">
    <property type="entry name" value="bZIP_sf"/>
</dbReference>
<evidence type="ECO:0000313" key="4">
    <source>
        <dbReference type="EMBL" id="KAF7351288.1"/>
    </source>
</evidence>
<dbReference type="Proteomes" id="UP000623467">
    <property type="component" value="Unassembled WGS sequence"/>
</dbReference>
<feature type="compositionally biased region" description="Low complexity" evidence="2">
    <location>
        <begin position="1"/>
        <end position="22"/>
    </location>
</feature>